<dbReference type="Gene3D" id="3.30.450.40">
    <property type="match status" value="1"/>
</dbReference>
<keyword evidence="8" id="KW-1185">Reference proteome</keyword>
<feature type="domain" description="Histidine kinase" evidence="6">
    <location>
        <begin position="187"/>
        <end position="411"/>
    </location>
</feature>
<dbReference type="InterPro" id="IPR003594">
    <property type="entry name" value="HATPase_dom"/>
</dbReference>
<dbReference type="SUPFAM" id="SSF47384">
    <property type="entry name" value="Homodimeric domain of signal transducing histidine kinase"/>
    <property type="match status" value="1"/>
</dbReference>
<dbReference type="PANTHER" id="PTHR43304">
    <property type="entry name" value="PHYTOCHROME-LIKE PROTEIN CPH1"/>
    <property type="match status" value="1"/>
</dbReference>
<keyword evidence="5" id="KW-0418">Kinase</keyword>
<dbReference type="SUPFAM" id="SSF55874">
    <property type="entry name" value="ATPase domain of HSP90 chaperone/DNA topoisomerase II/histidine kinase"/>
    <property type="match status" value="1"/>
</dbReference>
<evidence type="ECO:0000259" key="6">
    <source>
        <dbReference type="PROSITE" id="PS50109"/>
    </source>
</evidence>
<gene>
    <name evidence="7" type="ORF">HWI92_08290</name>
</gene>
<protein>
    <recommendedName>
        <fullName evidence="2">histidine kinase</fullName>
        <ecNumber evidence="2">2.7.13.3</ecNumber>
    </recommendedName>
</protein>
<dbReference type="Proteomes" id="UP000612680">
    <property type="component" value="Chromosome"/>
</dbReference>
<dbReference type="Gene3D" id="3.30.565.10">
    <property type="entry name" value="Histidine kinase-like ATPase, C-terminal domain"/>
    <property type="match status" value="1"/>
</dbReference>
<keyword evidence="4" id="KW-0808">Transferase</keyword>
<dbReference type="Pfam" id="PF01590">
    <property type="entry name" value="GAF"/>
    <property type="match status" value="1"/>
</dbReference>
<evidence type="ECO:0000256" key="2">
    <source>
        <dbReference type="ARBA" id="ARBA00012438"/>
    </source>
</evidence>
<dbReference type="PROSITE" id="PS50109">
    <property type="entry name" value="HIS_KIN"/>
    <property type="match status" value="1"/>
</dbReference>
<dbReference type="EMBL" id="CP056775">
    <property type="protein sequence ID" value="QRR04106.1"/>
    <property type="molecule type" value="Genomic_DNA"/>
</dbReference>
<evidence type="ECO:0000256" key="5">
    <source>
        <dbReference type="ARBA" id="ARBA00022777"/>
    </source>
</evidence>
<dbReference type="Pfam" id="PF02518">
    <property type="entry name" value="HATPase_c"/>
    <property type="match status" value="1"/>
</dbReference>
<evidence type="ECO:0000256" key="1">
    <source>
        <dbReference type="ARBA" id="ARBA00000085"/>
    </source>
</evidence>
<dbReference type="SMART" id="SM00387">
    <property type="entry name" value="HATPase_c"/>
    <property type="match status" value="1"/>
</dbReference>
<dbReference type="InterPro" id="IPR036097">
    <property type="entry name" value="HisK_dim/P_sf"/>
</dbReference>
<organism evidence="7 8">
    <name type="scientific">Dyadobacter sandarakinus</name>
    <dbReference type="NCBI Taxonomy" id="2747268"/>
    <lineage>
        <taxon>Bacteria</taxon>
        <taxon>Pseudomonadati</taxon>
        <taxon>Bacteroidota</taxon>
        <taxon>Cytophagia</taxon>
        <taxon>Cytophagales</taxon>
        <taxon>Spirosomataceae</taxon>
        <taxon>Dyadobacter</taxon>
    </lineage>
</organism>
<dbReference type="SUPFAM" id="SSF55781">
    <property type="entry name" value="GAF domain-like"/>
    <property type="match status" value="1"/>
</dbReference>
<evidence type="ECO:0000256" key="4">
    <source>
        <dbReference type="ARBA" id="ARBA00022679"/>
    </source>
</evidence>
<reference evidence="7 8" key="1">
    <citation type="submission" date="2020-06" db="EMBL/GenBank/DDBJ databases">
        <title>Dyadobacter sandarakinus sp. nov., isolated from the soil of the Arctic Yellow River Station.</title>
        <authorList>
            <person name="Zhang Y."/>
            <person name="Peng F."/>
        </authorList>
    </citation>
    <scope>NUCLEOTIDE SEQUENCE [LARGE SCALE GENOMIC DNA]</scope>
    <source>
        <strain evidence="7 8">Q3-56</strain>
    </source>
</reference>
<dbReference type="EC" id="2.7.13.3" evidence="2"/>
<dbReference type="Gene3D" id="1.10.287.130">
    <property type="match status" value="1"/>
</dbReference>
<dbReference type="InterPro" id="IPR003018">
    <property type="entry name" value="GAF"/>
</dbReference>
<dbReference type="InterPro" id="IPR004358">
    <property type="entry name" value="Sig_transdc_His_kin-like_C"/>
</dbReference>
<evidence type="ECO:0000313" key="8">
    <source>
        <dbReference type="Proteomes" id="UP000612680"/>
    </source>
</evidence>
<dbReference type="InterPro" id="IPR052162">
    <property type="entry name" value="Sensor_kinase/Photoreceptor"/>
</dbReference>
<evidence type="ECO:0000313" key="7">
    <source>
        <dbReference type="EMBL" id="QRR04106.1"/>
    </source>
</evidence>
<dbReference type="InterPro" id="IPR036890">
    <property type="entry name" value="HATPase_C_sf"/>
</dbReference>
<keyword evidence="3" id="KW-0597">Phosphoprotein</keyword>
<dbReference type="PANTHER" id="PTHR43304:SF1">
    <property type="entry name" value="PAC DOMAIN-CONTAINING PROTEIN"/>
    <property type="match status" value="1"/>
</dbReference>
<dbReference type="InterPro" id="IPR005467">
    <property type="entry name" value="His_kinase_dom"/>
</dbReference>
<sequence>MEYSDKELQKDVERIRQIGIIPTLLDVICQLTGMGFAAVARVTDSRWITCSVRDDIQFGLVPGSELRLETTICNDIRDSYSPVVIDHVSESTLFRNHPTPLMYGFQSYISFPIILKTGEFFGTLCAIDPQPRNVENPAIMGMFSAFSDLISFHLQQVQMLEERDNAVKSLNRQLTGYVDEIRQYRHISSHTLQEPLRKLRVFSEMLLDALQVQQLDDAKLLAQRIQKGAMRFSGLIADLSDFANIEDEHTVFKVVDLEYINNVVAAKLRSALDAKDATVTIGPIPKVKAIPEQMEQLFFQLFDNAIKFAKPDVPLCIQVTSEDYISEANAALLPAKNYIRIMFSDNGIGIEPSQLDTIFDVFSKLPTEIFLEGSGIGLSISRKIIRNHSGLITIQSEPGIGTTVSMILPTD</sequence>
<evidence type="ECO:0000256" key="3">
    <source>
        <dbReference type="ARBA" id="ARBA00022553"/>
    </source>
</evidence>
<name>A0ABX7IDB4_9BACT</name>
<comment type="catalytic activity">
    <reaction evidence="1">
        <text>ATP + protein L-histidine = ADP + protein N-phospho-L-histidine.</text>
        <dbReference type="EC" id="2.7.13.3"/>
    </reaction>
</comment>
<proteinExistence type="predicted"/>
<dbReference type="InterPro" id="IPR029016">
    <property type="entry name" value="GAF-like_dom_sf"/>
</dbReference>
<accession>A0ABX7IDB4</accession>
<dbReference type="PRINTS" id="PR00344">
    <property type="entry name" value="BCTRLSENSOR"/>
</dbReference>